<dbReference type="EMBL" id="CP034539">
    <property type="protein sequence ID" value="AZQ40083.1"/>
    <property type="molecule type" value="Genomic_DNA"/>
</dbReference>
<keyword evidence="3" id="KW-1185">Reference proteome</keyword>
<evidence type="ECO:0000313" key="2">
    <source>
        <dbReference type="EMBL" id="AZQ40083.1"/>
    </source>
</evidence>
<organism evidence="2 3">
    <name type="scientific">Streptomyces cyaneochromogenes</name>
    <dbReference type="NCBI Taxonomy" id="2496836"/>
    <lineage>
        <taxon>Bacteria</taxon>
        <taxon>Bacillati</taxon>
        <taxon>Actinomycetota</taxon>
        <taxon>Actinomycetes</taxon>
        <taxon>Kitasatosporales</taxon>
        <taxon>Streptomycetaceae</taxon>
        <taxon>Streptomyces</taxon>
    </lineage>
</organism>
<accession>A0A3Q9F089</accession>
<evidence type="ECO:0000313" key="3">
    <source>
        <dbReference type="Proteomes" id="UP000280298"/>
    </source>
</evidence>
<dbReference type="OrthoDB" id="4283623at2"/>
<reference evidence="2 3" key="1">
    <citation type="journal article" date="2019" name="Int. J. Syst. Evol. Microbiol.">
        <title>Streptomyces cyaneochromogenes sp. nov., a blue pigment-producing actinomycete from manganese-contaminated soil.</title>
        <authorList>
            <person name="Tang X."/>
            <person name="Zhao J."/>
            <person name="Li K."/>
            <person name="Chen Z."/>
            <person name="Sun Y."/>
            <person name="Gao J."/>
        </authorList>
    </citation>
    <scope>NUCLEOTIDE SEQUENCE [LARGE SCALE GENOMIC DNA]</scope>
    <source>
        <strain evidence="2 3">MK-45</strain>
    </source>
</reference>
<name>A0A3Q9F089_9ACTN</name>
<dbReference type="AlphaFoldDB" id="A0A3Q9F089"/>
<sequence>MASFQIRDTTTCQLLARGLPDYPAAEAAIDRIDDQLEHDLQHNNEHTGRIRLDIEKVTAGITEPVGHHILLIGVDDTPRL</sequence>
<gene>
    <name evidence="1" type="ORF">EJ357_00445</name>
    <name evidence="2" type="ORF">EJ357_47485</name>
</gene>
<dbReference type="KEGG" id="scya:EJ357_00445"/>
<evidence type="ECO:0000313" key="1">
    <source>
        <dbReference type="EMBL" id="AZQ32140.1"/>
    </source>
</evidence>
<protein>
    <submittedName>
        <fullName evidence="2">Uncharacterized protein</fullName>
    </submittedName>
</protein>
<dbReference type="Proteomes" id="UP000280298">
    <property type="component" value="Chromosome"/>
</dbReference>
<dbReference type="KEGG" id="scya:EJ357_47485"/>
<dbReference type="EMBL" id="CP034539">
    <property type="protein sequence ID" value="AZQ32140.1"/>
    <property type="molecule type" value="Genomic_DNA"/>
</dbReference>
<dbReference type="RefSeq" id="WP_126387531.1">
    <property type="nucleotide sequence ID" value="NZ_CP034539.1"/>
</dbReference>
<proteinExistence type="predicted"/>